<feature type="domain" description="DNA-directed RNA polymerase RBP11-like dimerisation" evidence="6">
    <location>
        <begin position="32"/>
        <end position="103"/>
    </location>
</feature>
<reference evidence="7" key="1">
    <citation type="journal article" date="2020" name="bioRxiv">
        <title>Comparative genomics of Chlamydomonas.</title>
        <authorList>
            <person name="Craig R.J."/>
            <person name="Hasan A.R."/>
            <person name="Ness R.W."/>
            <person name="Keightley P.D."/>
        </authorList>
    </citation>
    <scope>NUCLEOTIDE SEQUENCE</scope>
    <source>
        <strain evidence="7">CCAP 11/173</strain>
    </source>
</reference>
<protein>
    <recommendedName>
        <fullName evidence="6">DNA-directed RNA polymerase RBP11-like dimerisation domain-containing protein</fullName>
    </recommendedName>
</protein>
<dbReference type="GO" id="GO:0003899">
    <property type="term" value="F:DNA-directed RNA polymerase activity"/>
    <property type="evidence" value="ECO:0007669"/>
    <property type="project" value="InterPro"/>
</dbReference>
<evidence type="ECO:0000313" key="7">
    <source>
        <dbReference type="EMBL" id="KAG2439861.1"/>
    </source>
</evidence>
<organism evidence="7 8">
    <name type="scientific">Chlamydomonas schloesseri</name>
    <dbReference type="NCBI Taxonomy" id="2026947"/>
    <lineage>
        <taxon>Eukaryota</taxon>
        <taxon>Viridiplantae</taxon>
        <taxon>Chlorophyta</taxon>
        <taxon>core chlorophytes</taxon>
        <taxon>Chlorophyceae</taxon>
        <taxon>CS clade</taxon>
        <taxon>Chlamydomonadales</taxon>
        <taxon>Chlamydomonadaceae</taxon>
        <taxon>Chlamydomonas</taxon>
    </lineage>
</organism>
<dbReference type="PANTHER" id="PTHR13946:SF16">
    <property type="entry name" value="DNA-DIRECTED RNA POLYMERASE II SUBUNIT RPB11"/>
    <property type="match status" value="1"/>
</dbReference>
<dbReference type="Gene3D" id="3.30.1360.10">
    <property type="entry name" value="RNA polymerase, RBP11-like subunit"/>
    <property type="match status" value="1"/>
</dbReference>
<evidence type="ECO:0000256" key="5">
    <source>
        <dbReference type="ARBA" id="ARBA00025751"/>
    </source>
</evidence>
<dbReference type="InterPro" id="IPR037685">
    <property type="entry name" value="RBP11"/>
</dbReference>
<dbReference type="InterPro" id="IPR009025">
    <property type="entry name" value="RBP11-like_dimer"/>
</dbReference>
<evidence type="ECO:0000313" key="8">
    <source>
        <dbReference type="Proteomes" id="UP000613740"/>
    </source>
</evidence>
<evidence type="ECO:0000256" key="4">
    <source>
        <dbReference type="ARBA" id="ARBA00023242"/>
    </source>
</evidence>
<dbReference type="GO" id="GO:0005665">
    <property type="term" value="C:RNA polymerase II, core complex"/>
    <property type="evidence" value="ECO:0007669"/>
    <property type="project" value="InterPro"/>
</dbReference>
<dbReference type="Pfam" id="PF13656">
    <property type="entry name" value="RNA_pol_L_2"/>
    <property type="match status" value="1"/>
</dbReference>
<dbReference type="GO" id="GO:0006366">
    <property type="term" value="P:transcription by RNA polymerase II"/>
    <property type="evidence" value="ECO:0007669"/>
    <property type="project" value="InterPro"/>
</dbReference>
<accession>A0A835T9C7</accession>
<dbReference type="Proteomes" id="UP000613740">
    <property type="component" value="Unassembled WGS sequence"/>
</dbReference>
<dbReference type="CDD" id="cd06926">
    <property type="entry name" value="RNAP_II_RPB11"/>
    <property type="match status" value="1"/>
</dbReference>
<keyword evidence="2" id="KW-0240">DNA-directed RNA polymerase</keyword>
<dbReference type="AlphaFoldDB" id="A0A835T9C7"/>
<evidence type="ECO:0000256" key="1">
    <source>
        <dbReference type="ARBA" id="ARBA00004123"/>
    </source>
</evidence>
<dbReference type="PANTHER" id="PTHR13946">
    <property type="entry name" value="DNA-DIRECTED RNA POLYMERASE I,II,III"/>
    <property type="match status" value="1"/>
</dbReference>
<dbReference type="InterPro" id="IPR036603">
    <property type="entry name" value="RBP11-like"/>
</dbReference>
<comment type="caution">
    <text evidence="7">The sequence shown here is derived from an EMBL/GenBank/DDBJ whole genome shotgun (WGS) entry which is preliminary data.</text>
</comment>
<dbReference type="EMBL" id="JAEHOD010000039">
    <property type="protein sequence ID" value="KAG2439861.1"/>
    <property type="molecule type" value="Genomic_DNA"/>
</dbReference>
<dbReference type="GO" id="GO:0046983">
    <property type="term" value="F:protein dimerization activity"/>
    <property type="evidence" value="ECO:0007669"/>
    <property type="project" value="InterPro"/>
</dbReference>
<proteinExistence type="inferred from homology"/>
<name>A0A835T9C7_9CHLO</name>
<comment type="subcellular location">
    <subcellularLocation>
        <location evidence="1">Nucleus</location>
    </subcellularLocation>
</comment>
<dbReference type="InterPro" id="IPR022905">
    <property type="entry name" value="Rpo11-like"/>
</dbReference>
<evidence type="ECO:0000259" key="6">
    <source>
        <dbReference type="Pfam" id="PF13656"/>
    </source>
</evidence>
<keyword evidence="4" id="KW-0539">Nucleus</keyword>
<evidence type="ECO:0000256" key="3">
    <source>
        <dbReference type="ARBA" id="ARBA00023163"/>
    </source>
</evidence>
<evidence type="ECO:0000256" key="2">
    <source>
        <dbReference type="ARBA" id="ARBA00022478"/>
    </source>
</evidence>
<sequence>MNQPDRYVQFVLPEGERKVKYKADTKLKDAGTFTFRSEDHTIGNLLRMQLHADKSTVFAGYRIPHPLEPVMVVKVQTNGTKSCEDAMLHALEDLGNEYGIMLEEFDQAVAAFSGMH</sequence>
<comment type="similarity">
    <text evidence="5">Belongs to the archaeal Rpo11/eukaryotic RPB11/RPC19 RNA polymerase subunit family.</text>
</comment>
<keyword evidence="3" id="KW-0804">Transcription</keyword>
<dbReference type="SUPFAM" id="SSF55257">
    <property type="entry name" value="RBP11-like subunits of RNA polymerase"/>
    <property type="match status" value="1"/>
</dbReference>
<gene>
    <name evidence="7" type="ORF">HYH02_010493</name>
</gene>
<keyword evidence="8" id="KW-1185">Reference proteome</keyword>
<dbReference type="HAMAP" id="MF_00261">
    <property type="entry name" value="RNApol_arch_Rpo11"/>
    <property type="match status" value="1"/>
</dbReference>
<dbReference type="OrthoDB" id="10248581at2759"/>